<evidence type="ECO:0000259" key="6">
    <source>
        <dbReference type="PROSITE" id="PS50850"/>
    </source>
</evidence>
<dbReference type="PANTHER" id="PTHR23508:SF10">
    <property type="entry name" value="CARBOXYLIC ACID TRANSPORTER PROTEIN HOMOLOG"/>
    <property type="match status" value="1"/>
</dbReference>
<evidence type="ECO:0000256" key="5">
    <source>
        <dbReference type="SAM" id="Phobius"/>
    </source>
</evidence>
<feature type="transmembrane region" description="Helical" evidence="5">
    <location>
        <begin position="123"/>
        <end position="144"/>
    </location>
</feature>
<gene>
    <name evidence="7" type="ORF">PQ455_11390</name>
</gene>
<dbReference type="PANTHER" id="PTHR23508">
    <property type="entry name" value="CARBOXYLIC ACID TRANSPORTER PROTEIN HOMOLOG"/>
    <property type="match status" value="1"/>
</dbReference>
<dbReference type="InterPro" id="IPR005828">
    <property type="entry name" value="MFS_sugar_transport-like"/>
</dbReference>
<feature type="transmembrane region" description="Helical" evidence="5">
    <location>
        <begin position="385"/>
        <end position="408"/>
    </location>
</feature>
<dbReference type="InterPro" id="IPR005829">
    <property type="entry name" value="Sugar_transporter_CS"/>
</dbReference>
<protein>
    <submittedName>
        <fullName evidence="7">MFS transporter</fullName>
    </submittedName>
</protein>
<evidence type="ECO:0000256" key="2">
    <source>
        <dbReference type="ARBA" id="ARBA00022692"/>
    </source>
</evidence>
<accession>A0ABY7TGH3</accession>
<dbReference type="PROSITE" id="PS00216">
    <property type="entry name" value="SUGAR_TRANSPORT_1"/>
    <property type="match status" value="1"/>
</dbReference>
<feature type="transmembrane region" description="Helical" evidence="5">
    <location>
        <begin position="325"/>
        <end position="344"/>
    </location>
</feature>
<evidence type="ECO:0000313" key="7">
    <source>
        <dbReference type="EMBL" id="WCT72244.1"/>
    </source>
</evidence>
<evidence type="ECO:0000313" key="8">
    <source>
        <dbReference type="Proteomes" id="UP001220395"/>
    </source>
</evidence>
<feature type="transmembrane region" description="Helical" evidence="5">
    <location>
        <begin position="156"/>
        <end position="179"/>
    </location>
</feature>
<dbReference type="Gene3D" id="1.20.1250.20">
    <property type="entry name" value="MFS general substrate transporter like domains"/>
    <property type="match status" value="1"/>
</dbReference>
<proteinExistence type="predicted"/>
<dbReference type="Proteomes" id="UP001220395">
    <property type="component" value="Chromosome"/>
</dbReference>
<dbReference type="CDD" id="cd17316">
    <property type="entry name" value="MFS_SV2_like"/>
    <property type="match status" value="1"/>
</dbReference>
<feature type="transmembrane region" description="Helical" evidence="5">
    <location>
        <begin position="185"/>
        <end position="206"/>
    </location>
</feature>
<name>A0ABY7TGH3_9SPHN</name>
<dbReference type="InterPro" id="IPR036259">
    <property type="entry name" value="MFS_trans_sf"/>
</dbReference>
<keyword evidence="4 5" id="KW-0472">Membrane</keyword>
<feature type="transmembrane region" description="Helical" evidence="5">
    <location>
        <begin position="261"/>
        <end position="281"/>
    </location>
</feature>
<dbReference type="InterPro" id="IPR020846">
    <property type="entry name" value="MFS_dom"/>
</dbReference>
<dbReference type="Pfam" id="PF00083">
    <property type="entry name" value="Sugar_tr"/>
    <property type="match status" value="1"/>
</dbReference>
<evidence type="ECO:0000256" key="4">
    <source>
        <dbReference type="ARBA" id="ARBA00023136"/>
    </source>
</evidence>
<dbReference type="PROSITE" id="PS50850">
    <property type="entry name" value="MFS"/>
    <property type="match status" value="1"/>
</dbReference>
<feature type="transmembrane region" description="Helical" evidence="5">
    <location>
        <begin position="350"/>
        <end position="373"/>
    </location>
</feature>
<feature type="transmembrane region" description="Helical" evidence="5">
    <location>
        <begin position="293"/>
        <end position="318"/>
    </location>
</feature>
<dbReference type="RefSeq" id="WP_273686200.1">
    <property type="nucleotide sequence ID" value="NZ_CP117411.1"/>
</dbReference>
<keyword evidence="8" id="KW-1185">Reference proteome</keyword>
<evidence type="ECO:0000256" key="1">
    <source>
        <dbReference type="ARBA" id="ARBA00004141"/>
    </source>
</evidence>
<feature type="transmembrane region" description="Helical" evidence="5">
    <location>
        <begin position="97"/>
        <end position="117"/>
    </location>
</feature>
<feature type="transmembrane region" description="Helical" evidence="5">
    <location>
        <begin position="67"/>
        <end position="85"/>
    </location>
</feature>
<keyword evidence="3 5" id="KW-1133">Transmembrane helix</keyword>
<dbReference type="SUPFAM" id="SSF103473">
    <property type="entry name" value="MFS general substrate transporter"/>
    <property type="match status" value="1"/>
</dbReference>
<dbReference type="EMBL" id="CP117411">
    <property type="protein sequence ID" value="WCT72244.1"/>
    <property type="molecule type" value="Genomic_DNA"/>
</dbReference>
<feature type="domain" description="Major facilitator superfamily (MFS) profile" evidence="6">
    <location>
        <begin position="32"/>
        <end position="439"/>
    </location>
</feature>
<comment type="subcellular location">
    <subcellularLocation>
        <location evidence="1">Membrane</location>
        <topology evidence="1">Multi-pass membrane protein</topology>
    </subcellularLocation>
</comment>
<keyword evidence="2 5" id="KW-0812">Transmembrane</keyword>
<organism evidence="7 8">
    <name type="scientific">Sphingomonas naphthae</name>
    <dbReference type="NCBI Taxonomy" id="1813468"/>
    <lineage>
        <taxon>Bacteria</taxon>
        <taxon>Pseudomonadati</taxon>
        <taxon>Pseudomonadota</taxon>
        <taxon>Alphaproteobacteria</taxon>
        <taxon>Sphingomonadales</taxon>
        <taxon>Sphingomonadaceae</taxon>
        <taxon>Sphingomonas</taxon>
    </lineage>
</organism>
<evidence type="ECO:0000256" key="3">
    <source>
        <dbReference type="ARBA" id="ARBA00022989"/>
    </source>
</evidence>
<reference evidence="7 8" key="1">
    <citation type="submission" date="2023-02" db="EMBL/GenBank/DDBJ databases">
        <title>Genome sequence of Sphingomonas naphthae.</title>
        <authorList>
            <person name="Kim S."/>
            <person name="Heo J."/>
            <person name="Kwon S.-W."/>
        </authorList>
    </citation>
    <scope>NUCLEOTIDE SEQUENCE [LARGE SCALE GENOMIC DNA]</scope>
    <source>
        <strain evidence="7 8">KACC 18716</strain>
    </source>
</reference>
<sequence length="446" mass="45951">MLTDMPAAASAGAATIGARLDALPTTPFHRRLAVAVSFGLLVDGIDVYLTGGVTAALVRDGTATMKGAGAIAIATAVGLAIGGFVSGQLADRVGRRWTMRATLLLVLIGGIGAALSTSLPHLLAFRCLTAIGLGGETILGYGMMSEFAPPARRGRWLALLGLVANCGMPLALAIGYFVLPLPDGWRWMLAIPAALAVGVFAVRWSLPESPRWLETRGRGDEARRIVTAIEAQATSRGGIAPQPAAPPLAGPLQGGTNGRRLAAAIAVNIAIMSAIFGFVSWLPTFFASSGRDIAGSALFAGILSLGAPVGTAIGLVITDRIERKWGVVVTAISAVLLGSVYAFATSDAAIIGLGLLVITNIYIFGTLGVVGYVPELFPTATRMRAMGIAATLGRMVVMVLPFAIVPLFERWGQMGVLAMIGAILLAAAAIVARYGVVTRGRSLEAL</sequence>
<feature type="transmembrane region" description="Helical" evidence="5">
    <location>
        <begin position="414"/>
        <end position="436"/>
    </location>
</feature>